<comment type="caution">
    <text evidence="2">The sequence shown here is derived from an EMBL/GenBank/DDBJ whole genome shotgun (WGS) entry which is preliminary data.</text>
</comment>
<keyword evidence="3" id="KW-1185">Reference proteome</keyword>
<gene>
    <name evidence="2" type="ORF">I2I05_20510</name>
</gene>
<evidence type="ECO:0000313" key="2">
    <source>
        <dbReference type="EMBL" id="MBF9239788.1"/>
    </source>
</evidence>
<keyword evidence="1" id="KW-0732">Signal</keyword>
<evidence type="ECO:0000313" key="3">
    <source>
        <dbReference type="Proteomes" id="UP000597617"/>
    </source>
</evidence>
<protein>
    <submittedName>
        <fullName evidence="2">Uncharacterized protein</fullName>
    </submittedName>
</protein>
<dbReference type="Proteomes" id="UP000597617">
    <property type="component" value="Unassembled WGS sequence"/>
</dbReference>
<name>A0ABS0IN70_9BACT</name>
<accession>A0ABS0IN70</accession>
<dbReference type="RefSeq" id="WP_196284139.1">
    <property type="nucleotide sequence ID" value="NZ_JADQDQ010000018.1"/>
</dbReference>
<evidence type="ECO:0000256" key="1">
    <source>
        <dbReference type="SAM" id="SignalP"/>
    </source>
</evidence>
<proteinExistence type="predicted"/>
<sequence length="86" mass="9194">MTKYYLLLLLSLFSLSAHAQTPPPLATPRPVPGELSVGRRDTLKALGNMYDRRRRGGNRWIILGVAFTGAITRGVLAGGTGNNATG</sequence>
<reference evidence="2 3" key="1">
    <citation type="submission" date="2020-11" db="EMBL/GenBank/DDBJ databases">
        <authorList>
            <person name="Kim M.K."/>
        </authorList>
    </citation>
    <scope>NUCLEOTIDE SEQUENCE [LARGE SCALE GENOMIC DNA]</scope>
    <source>
        <strain evidence="2 3">BT683</strain>
    </source>
</reference>
<organism evidence="2 3">
    <name type="scientific">Hymenobacter jeongseonensis</name>
    <dbReference type="NCBI Taxonomy" id="2791027"/>
    <lineage>
        <taxon>Bacteria</taxon>
        <taxon>Pseudomonadati</taxon>
        <taxon>Bacteroidota</taxon>
        <taxon>Cytophagia</taxon>
        <taxon>Cytophagales</taxon>
        <taxon>Hymenobacteraceae</taxon>
        <taxon>Hymenobacter</taxon>
    </lineage>
</organism>
<feature type="signal peptide" evidence="1">
    <location>
        <begin position="1"/>
        <end position="19"/>
    </location>
</feature>
<dbReference type="EMBL" id="JADQDQ010000018">
    <property type="protein sequence ID" value="MBF9239788.1"/>
    <property type="molecule type" value="Genomic_DNA"/>
</dbReference>
<feature type="chain" id="PRO_5046148149" evidence="1">
    <location>
        <begin position="20"/>
        <end position="86"/>
    </location>
</feature>